<dbReference type="Pfam" id="PF00027">
    <property type="entry name" value="cNMP_binding"/>
    <property type="match status" value="1"/>
</dbReference>
<dbReference type="PANTHER" id="PTHR11635">
    <property type="entry name" value="CAMP-DEPENDENT PROTEIN KINASE REGULATORY CHAIN"/>
    <property type="match status" value="1"/>
</dbReference>
<dbReference type="PROSITE" id="PS50042">
    <property type="entry name" value="CNMP_BINDING_3"/>
    <property type="match status" value="2"/>
</dbReference>
<reference evidence="2" key="1">
    <citation type="journal article" date="2022" name="IScience">
        <title>Evolution of zygomycete secretomes and the origins of terrestrial fungal ecologies.</title>
        <authorList>
            <person name="Chang Y."/>
            <person name="Wang Y."/>
            <person name="Mondo S."/>
            <person name="Ahrendt S."/>
            <person name="Andreopoulos W."/>
            <person name="Barry K."/>
            <person name="Beard J."/>
            <person name="Benny G.L."/>
            <person name="Blankenship S."/>
            <person name="Bonito G."/>
            <person name="Cuomo C."/>
            <person name="Desiro A."/>
            <person name="Gervers K.A."/>
            <person name="Hundley H."/>
            <person name="Kuo A."/>
            <person name="LaButti K."/>
            <person name="Lang B.F."/>
            <person name="Lipzen A."/>
            <person name="O'Donnell K."/>
            <person name="Pangilinan J."/>
            <person name="Reynolds N."/>
            <person name="Sandor L."/>
            <person name="Smith M.E."/>
            <person name="Tsang A."/>
            <person name="Grigoriev I.V."/>
            <person name="Stajich J.E."/>
            <person name="Spatafora J.W."/>
        </authorList>
    </citation>
    <scope>NUCLEOTIDE SEQUENCE</scope>
    <source>
        <strain evidence="2">RSA 2281</strain>
    </source>
</reference>
<evidence type="ECO:0000313" key="2">
    <source>
        <dbReference type="EMBL" id="KAI9273061.1"/>
    </source>
</evidence>
<organism evidence="2 3">
    <name type="scientific">Phascolomyces articulosus</name>
    <dbReference type="NCBI Taxonomy" id="60185"/>
    <lineage>
        <taxon>Eukaryota</taxon>
        <taxon>Fungi</taxon>
        <taxon>Fungi incertae sedis</taxon>
        <taxon>Mucoromycota</taxon>
        <taxon>Mucoromycotina</taxon>
        <taxon>Mucoromycetes</taxon>
        <taxon>Mucorales</taxon>
        <taxon>Lichtheimiaceae</taxon>
        <taxon>Phascolomyces</taxon>
    </lineage>
</organism>
<gene>
    <name evidence="2" type="ORF">BDA99DRAFT_593497</name>
</gene>
<dbReference type="EMBL" id="JAIXMP010000005">
    <property type="protein sequence ID" value="KAI9273061.1"/>
    <property type="molecule type" value="Genomic_DNA"/>
</dbReference>
<dbReference type="PROSITE" id="PS00888">
    <property type="entry name" value="CNMP_BINDING_1"/>
    <property type="match status" value="1"/>
</dbReference>
<dbReference type="GO" id="GO:0005952">
    <property type="term" value="C:cAMP-dependent protein kinase complex"/>
    <property type="evidence" value="ECO:0007669"/>
    <property type="project" value="InterPro"/>
</dbReference>
<dbReference type="SMART" id="SM00100">
    <property type="entry name" value="cNMP"/>
    <property type="match status" value="1"/>
</dbReference>
<dbReference type="Gene3D" id="2.60.120.10">
    <property type="entry name" value="Jelly Rolls"/>
    <property type="match status" value="2"/>
</dbReference>
<comment type="caution">
    <text evidence="2">The sequence shown here is derived from an EMBL/GenBank/DDBJ whole genome shotgun (WGS) entry which is preliminary data.</text>
</comment>
<feature type="domain" description="Cyclic nucleotide-binding" evidence="1">
    <location>
        <begin position="110"/>
        <end position="227"/>
    </location>
</feature>
<dbReference type="PRINTS" id="PR00103">
    <property type="entry name" value="CAMPKINASE"/>
</dbReference>
<evidence type="ECO:0000259" key="1">
    <source>
        <dbReference type="PROSITE" id="PS50042"/>
    </source>
</evidence>
<dbReference type="InterPro" id="IPR018490">
    <property type="entry name" value="cNMP-bd_dom_sf"/>
</dbReference>
<proteinExistence type="predicted"/>
<dbReference type="SUPFAM" id="SSF51206">
    <property type="entry name" value="cAMP-binding domain-like"/>
    <property type="match status" value="2"/>
</dbReference>
<dbReference type="Proteomes" id="UP001209540">
    <property type="component" value="Unassembled WGS sequence"/>
</dbReference>
<feature type="domain" description="Cyclic nucleotide-binding" evidence="1">
    <location>
        <begin position="253"/>
        <end position="323"/>
    </location>
</feature>
<dbReference type="InterPro" id="IPR014710">
    <property type="entry name" value="RmlC-like_jellyroll"/>
</dbReference>
<dbReference type="CDD" id="cd00038">
    <property type="entry name" value="CAP_ED"/>
    <property type="match status" value="2"/>
</dbReference>
<name>A0AAD5PI09_9FUNG</name>
<keyword evidence="3" id="KW-1185">Reference proteome</keyword>
<dbReference type="GO" id="GO:0004862">
    <property type="term" value="F:cAMP-dependent protein kinase inhibitor activity"/>
    <property type="evidence" value="ECO:0007669"/>
    <property type="project" value="TreeGrafter"/>
</dbReference>
<dbReference type="GO" id="GO:0005829">
    <property type="term" value="C:cytosol"/>
    <property type="evidence" value="ECO:0007669"/>
    <property type="project" value="TreeGrafter"/>
</dbReference>
<dbReference type="AlphaFoldDB" id="A0AAD5PI09"/>
<accession>A0AAD5PI09</accession>
<dbReference type="PANTHER" id="PTHR11635:SF152">
    <property type="entry name" value="CAMP-DEPENDENT PROTEIN KINASE TYPE I REGULATORY SUBUNIT-RELATED"/>
    <property type="match status" value="1"/>
</dbReference>
<dbReference type="InterPro" id="IPR018488">
    <property type="entry name" value="cNMP-bd_CS"/>
</dbReference>
<sequence>MFSSTTTTVQSVKTGHPPRWSITTACRYPSKDEGTTTSTLPCAAAMKKENNNEEEQWQQQPRIRRKSITSIPYTMTTKSDDANFLHPMVSPSKSEHQKGIIRCATFDCPIFSNLNPELYQRVLEAMTSGIRVPMGSIIVKQGTPADKFYIVESGTVEEHMNNNAESCYKKGSSFGALSLLHTYSWPASYIATTDDVVLTELSCTTYQSILIRQATQSRYHHRQLVYNTSLFTMLDRDAQHRIVDAMILSKYQNGDVVYREERMERSGRTFTRFMTKGDYFGYIELPNGHNPQRAITGTMTIIAHEPLVCLTIERNALHRLLGK</sequence>
<dbReference type="InterPro" id="IPR000595">
    <property type="entry name" value="cNMP-bd_dom"/>
</dbReference>
<reference evidence="2" key="2">
    <citation type="submission" date="2023-02" db="EMBL/GenBank/DDBJ databases">
        <authorList>
            <consortium name="DOE Joint Genome Institute"/>
            <person name="Mondo S.J."/>
            <person name="Chang Y."/>
            <person name="Wang Y."/>
            <person name="Ahrendt S."/>
            <person name="Andreopoulos W."/>
            <person name="Barry K."/>
            <person name="Beard J."/>
            <person name="Benny G.L."/>
            <person name="Blankenship S."/>
            <person name="Bonito G."/>
            <person name="Cuomo C."/>
            <person name="Desiro A."/>
            <person name="Gervers K.A."/>
            <person name="Hundley H."/>
            <person name="Kuo A."/>
            <person name="LaButti K."/>
            <person name="Lang B.F."/>
            <person name="Lipzen A."/>
            <person name="O'Donnell K."/>
            <person name="Pangilinan J."/>
            <person name="Reynolds N."/>
            <person name="Sandor L."/>
            <person name="Smith M.W."/>
            <person name="Tsang A."/>
            <person name="Grigoriev I.V."/>
            <person name="Stajich J.E."/>
            <person name="Spatafora J.W."/>
        </authorList>
    </citation>
    <scope>NUCLEOTIDE SEQUENCE</scope>
    <source>
        <strain evidence="2">RSA 2281</strain>
    </source>
</reference>
<dbReference type="GO" id="GO:0030552">
    <property type="term" value="F:cAMP binding"/>
    <property type="evidence" value="ECO:0007669"/>
    <property type="project" value="TreeGrafter"/>
</dbReference>
<dbReference type="GO" id="GO:0034236">
    <property type="term" value="F:protein kinase A catalytic subunit binding"/>
    <property type="evidence" value="ECO:0007669"/>
    <property type="project" value="TreeGrafter"/>
</dbReference>
<evidence type="ECO:0000313" key="3">
    <source>
        <dbReference type="Proteomes" id="UP001209540"/>
    </source>
</evidence>
<dbReference type="InterPro" id="IPR050503">
    <property type="entry name" value="cAMP-dep_PK_reg_su-like"/>
</dbReference>
<protein>
    <submittedName>
        <fullName evidence="2">Cyclic nucleotide-binding-like protein</fullName>
    </submittedName>
</protein>